<protein>
    <submittedName>
        <fullName evidence="1">Uncharacterized protein</fullName>
    </submittedName>
</protein>
<dbReference type="Proteomes" id="UP001432251">
    <property type="component" value="Chromosome"/>
</dbReference>
<sequence length="102" mass="10277">MTVLLLLGGLLLGGVPATASATAPAAVSSGPWGSSKATGAHTSAASAPRNPVKKSSSVTRSKPKKSKKKKSGSLGVLGWILILFVVVVVLVVAGLFRGRRKS</sequence>
<accession>A0ACD5AEX8</accession>
<proteinExistence type="predicted"/>
<gene>
    <name evidence="1" type="ORF">V2W30_22335</name>
</gene>
<organism evidence="1 2">
    <name type="scientific">Streptomyces citrinus</name>
    <dbReference type="NCBI Taxonomy" id="3118173"/>
    <lineage>
        <taxon>Bacteria</taxon>
        <taxon>Bacillati</taxon>
        <taxon>Actinomycetota</taxon>
        <taxon>Actinomycetes</taxon>
        <taxon>Kitasatosporales</taxon>
        <taxon>Streptomycetaceae</taxon>
        <taxon>Streptomyces</taxon>
    </lineage>
</organism>
<evidence type="ECO:0000313" key="1">
    <source>
        <dbReference type="EMBL" id="WWQ65786.1"/>
    </source>
</evidence>
<dbReference type="EMBL" id="CP146022">
    <property type="protein sequence ID" value="WWQ65786.1"/>
    <property type="molecule type" value="Genomic_DNA"/>
</dbReference>
<name>A0ACD5AEX8_9ACTN</name>
<evidence type="ECO:0000313" key="2">
    <source>
        <dbReference type="Proteomes" id="UP001432251"/>
    </source>
</evidence>
<reference evidence="1" key="1">
    <citation type="journal article" date="2025" name="Int. J. Syst. Evol. Microbiol.">
        <title>Streptomyces citrinus sp. nov., with yellow diffusible pigment.</title>
        <authorList>
            <person name="He Y."/>
            <person name="Yang E."/>
            <person name="Xu J."/>
            <person name="Sun Y."/>
            <person name="Sun L."/>
        </authorList>
    </citation>
    <scope>NUCLEOTIDE SEQUENCE</scope>
    <source>
        <strain evidence="1">Q6</strain>
    </source>
</reference>
<keyword evidence="2" id="KW-1185">Reference proteome</keyword>